<gene>
    <name evidence="2" type="ORF">JZ751_016488</name>
</gene>
<dbReference type="EMBL" id="JAFBMS010000028">
    <property type="protein sequence ID" value="KAG9342485.1"/>
    <property type="molecule type" value="Genomic_DNA"/>
</dbReference>
<evidence type="ECO:0000256" key="1">
    <source>
        <dbReference type="SAM" id="MobiDB-lite"/>
    </source>
</evidence>
<feature type="region of interest" description="Disordered" evidence="1">
    <location>
        <begin position="308"/>
        <end position="375"/>
    </location>
</feature>
<evidence type="ECO:0000313" key="3">
    <source>
        <dbReference type="Proteomes" id="UP000824540"/>
    </source>
</evidence>
<comment type="caution">
    <text evidence="2">The sequence shown here is derived from an EMBL/GenBank/DDBJ whole genome shotgun (WGS) entry which is preliminary data.</text>
</comment>
<keyword evidence="3" id="KW-1185">Reference proteome</keyword>
<sequence>MVGALKMMAVATVEIAAASVGESGLVAPVRELEAMPQMVGELETSGGKEAVVVDEPDESSAEVEDETVEATLTEEEIGMVANVAMEVETKVEAETVDAAEGGEEVALAQLEAATPSTEQEPGEEILAELVDAAELAQGTPDPAEEEPYVQLAPAFQEAEESLAAEGAHHGSACHYEDVAVPSEAVAEEMAAVTLTEEPESVAAPETEQAALETLGEEASTGEELEATEEATAMETPVITHALAAASTSSTLEELDLEPSTGSVVKAMSEVPLRHTSDMESAAEAMPEADLVSEEVAAPSSGLEALVAEETMAETESTEEPNPPAEELETTVQEEIPKPELLSEEGEPVPMLEETKTQDSTAQEKIGPVTRGIALK</sequence>
<protein>
    <submittedName>
        <fullName evidence="2">Uncharacterized protein</fullName>
    </submittedName>
</protein>
<accession>A0A8T2NQ37</accession>
<proteinExistence type="predicted"/>
<reference evidence="2" key="1">
    <citation type="thesis" date="2021" institute="BYU ScholarsArchive" country="Provo, UT, USA">
        <title>Applications of and Algorithms for Genome Assembly and Genomic Analyses with an Emphasis on Marine Teleosts.</title>
        <authorList>
            <person name="Pickett B.D."/>
        </authorList>
    </citation>
    <scope>NUCLEOTIDE SEQUENCE</scope>
    <source>
        <strain evidence="2">HI-2016</strain>
    </source>
</reference>
<name>A0A8T2NQ37_9TELE</name>
<evidence type="ECO:0000313" key="2">
    <source>
        <dbReference type="EMBL" id="KAG9342485.1"/>
    </source>
</evidence>
<dbReference type="AlphaFoldDB" id="A0A8T2NQ37"/>
<organism evidence="2 3">
    <name type="scientific">Albula glossodonta</name>
    <name type="common">roundjaw bonefish</name>
    <dbReference type="NCBI Taxonomy" id="121402"/>
    <lineage>
        <taxon>Eukaryota</taxon>
        <taxon>Metazoa</taxon>
        <taxon>Chordata</taxon>
        <taxon>Craniata</taxon>
        <taxon>Vertebrata</taxon>
        <taxon>Euteleostomi</taxon>
        <taxon>Actinopterygii</taxon>
        <taxon>Neopterygii</taxon>
        <taxon>Teleostei</taxon>
        <taxon>Albuliformes</taxon>
        <taxon>Albulidae</taxon>
        <taxon>Albula</taxon>
    </lineage>
</organism>
<dbReference type="Proteomes" id="UP000824540">
    <property type="component" value="Unassembled WGS sequence"/>
</dbReference>